<dbReference type="PRINTS" id="PR00400">
    <property type="entry name" value="TETREPRESSOR"/>
</dbReference>
<dbReference type="RefSeq" id="WP_344411386.1">
    <property type="nucleotide sequence ID" value="NZ_BAAAQK010000001.1"/>
</dbReference>
<proteinExistence type="predicted"/>
<evidence type="ECO:0000259" key="6">
    <source>
        <dbReference type="PROSITE" id="PS50977"/>
    </source>
</evidence>
<evidence type="ECO:0000256" key="2">
    <source>
        <dbReference type="ARBA" id="ARBA00023015"/>
    </source>
</evidence>
<sequence>MGRPKVPLISKRTTLETALRIIDEEGLDELSIRRLARELNVNGASLYHHFRNKEDILLGSAQLALDDARLLDAPDSDWREWFIGQARLYRRALLDHPALVTVILKQHPHRIALEFYDKAVRILHASGVPRPAIIPLIESMESYTFGSVLYATAARNDTEPLDEAFDALSDARRDAAEQIDDEVLWEHIARGITESVLAAATASP</sequence>
<dbReference type="PROSITE" id="PS50977">
    <property type="entry name" value="HTH_TETR_2"/>
    <property type="match status" value="1"/>
</dbReference>
<dbReference type="PRINTS" id="PR00455">
    <property type="entry name" value="HTHTETR"/>
</dbReference>
<keyword evidence="3 5" id="KW-0238">DNA-binding</keyword>
<reference evidence="7 8" key="1">
    <citation type="journal article" date="2019" name="Int. J. Syst. Evol. Microbiol.">
        <title>The Global Catalogue of Microorganisms (GCM) 10K type strain sequencing project: providing services to taxonomists for standard genome sequencing and annotation.</title>
        <authorList>
            <consortium name="The Broad Institute Genomics Platform"/>
            <consortium name="The Broad Institute Genome Sequencing Center for Infectious Disease"/>
            <person name="Wu L."/>
            <person name="Ma J."/>
        </authorList>
    </citation>
    <scope>NUCLEOTIDE SEQUENCE [LARGE SCALE GENOMIC DNA]</scope>
    <source>
        <strain evidence="7 8">JCM 16009</strain>
    </source>
</reference>
<dbReference type="SUPFAM" id="SSF46689">
    <property type="entry name" value="Homeodomain-like"/>
    <property type="match status" value="1"/>
</dbReference>
<evidence type="ECO:0000313" key="8">
    <source>
        <dbReference type="Proteomes" id="UP001500449"/>
    </source>
</evidence>
<dbReference type="Pfam" id="PF02909">
    <property type="entry name" value="TetR_C_1"/>
    <property type="match status" value="1"/>
</dbReference>
<dbReference type="PROSITE" id="PS01081">
    <property type="entry name" value="HTH_TETR_1"/>
    <property type="match status" value="1"/>
</dbReference>
<dbReference type="InterPro" id="IPR001647">
    <property type="entry name" value="HTH_TetR"/>
</dbReference>
<dbReference type="PANTHER" id="PTHR30055:SF151">
    <property type="entry name" value="TRANSCRIPTIONAL REGULATORY PROTEIN"/>
    <property type="match status" value="1"/>
</dbReference>
<dbReference type="EMBL" id="BAAAQK010000001">
    <property type="protein sequence ID" value="GAA1826436.1"/>
    <property type="molecule type" value="Genomic_DNA"/>
</dbReference>
<gene>
    <name evidence="7" type="ORF">GCM10009836_00050</name>
</gene>
<accession>A0ABN2MI49</accession>
<comment type="caution">
    <text evidence="7">The sequence shown here is derived from an EMBL/GenBank/DDBJ whole genome shotgun (WGS) entry which is preliminary data.</text>
</comment>
<dbReference type="PANTHER" id="PTHR30055">
    <property type="entry name" value="HTH-TYPE TRANSCRIPTIONAL REGULATOR RUTR"/>
    <property type="match status" value="1"/>
</dbReference>
<keyword evidence="2" id="KW-0805">Transcription regulation</keyword>
<dbReference type="InterPro" id="IPR009057">
    <property type="entry name" value="Homeodomain-like_sf"/>
</dbReference>
<feature type="DNA-binding region" description="H-T-H motif" evidence="5">
    <location>
        <begin position="31"/>
        <end position="50"/>
    </location>
</feature>
<dbReference type="InterPro" id="IPR050109">
    <property type="entry name" value="HTH-type_TetR-like_transc_reg"/>
</dbReference>
<dbReference type="InterPro" id="IPR004111">
    <property type="entry name" value="Repressor_TetR_C"/>
</dbReference>
<dbReference type="InterPro" id="IPR023772">
    <property type="entry name" value="DNA-bd_HTH_TetR-type_CS"/>
</dbReference>
<dbReference type="Gene3D" id="1.10.357.10">
    <property type="entry name" value="Tetracycline Repressor, domain 2"/>
    <property type="match status" value="1"/>
</dbReference>
<evidence type="ECO:0000256" key="1">
    <source>
        <dbReference type="ARBA" id="ARBA00022491"/>
    </source>
</evidence>
<keyword evidence="8" id="KW-1185">Reference proteome</keyword>
<dbReference type="InterPro" id="IPR003012">
    <property type="entry name" value="Tet_transcr_reg_TetR"/>
</dbReference>
<dbReference type="Proteomes" id="UP001500449">
    <property type="component" value="Unassembled WGS sequence"/>
</dbReference>
<protein>
    <recommendedName>
        <fullName evidence="6">HTH tetR-type domain-containing protein</fullName>
    </recommendedName>
</protein>
<dbReference type="InterPro" id="IPR036271">
    <property type="entry name" value="Tet_transcr_reg_TetR-rel_C_sf"/>
</dbReference>
<evidence type="ECO:0000256" key="5">
    <source>
        <dbReference type="PROSITE-ProRule" id="PRU00335"/>
    </source>
</evidence>
<evidence type="ECO:0000256" key="3">
    <source>
        <dbReference type="ARBA" id="ARBA00023125"/>
    </source>
</evidence>
<evidence type="ECO:0000313" key="7">
    <source>
        <dbReference type="EMBL" id="GAA1826436.1"/>
    </source>
</evidence>
<dbReference type="SUPFAM" id="SSF48498">
    <property type="entry name" value="Tetracyclin repressor-like, C-terminal domain"/>
    <property type="match status" value="1"/>
</dbReference>
<dbReference type="Pfam" id="PF00440">
    <property type="entry name" value="TetR_N"/>
    <property type="match status" value="1"/>
</dbReference>
<feature type="domain" description="HTH tetR-type" evidence="6">
    <location>
        <begin position="8"/>
        <end position="68"/>
    </location>
</feature>
<keyword evidence="1" id="KW-0678">Repressor</keyword>
<organism evidence="7 8">
    <name type="scientific">Pseudonocardia ailaonensis</name>
    <dbReference type="NCBI Taxonomy" id="367279"/>
    <lineage>
        <taxon>Bacteria</taxon>
        <taxon>Bacillati</taxon>
        <taxon>Actinomycetota</taxon>
        <taxon>Actinomycetes</taxon>
        <taxon>Pseudonocardiales</taxon>
        <taxon>Pseudonocardiaceae</taxon>
        <taxon>Pseudonocardia</taxon>
    </lineage>
</organism>
<keyword evidence="4" id="KW-0804">Transcription</keyword>
<evidence type="ECO:0000256" key="4">
    <source>
        <dbReference type="ARBA" id="ARBA00023163"/>
    </source>
</evidence>
<name>A0ABN2MI49_9PSEU</name>